<keyword evidence="3" id="KW-0050">Antiport</keyword>
<keyword evidence="7" id="KW-0406">Ion transport</keyword>
<dbReference type="PANTHER" id="PTHR43298:SF2">
    <property type="entry name" value="FMN_FAD EXPORTER YEEO-RELATED"/>
    <property type="match status" value="1"/>
</dbReference>
<feature type="transmembrane region" description="Helical" evidence="10">
    <location>
        <begin position="362"/>
        <end position="382"/>
    </location>
</feature>
<keyword evidence="8 10" id="KW-0472">Membrane</keyword>
<feature type="transmembrane region" description="Helical" evidence="10">
    <location>
        <begin position="164"/>
        <end position="190"/>
    </location>
</feature>
<evidence type="ECO:0000256" key="6">
    <source>
        <dbReference type="ARBA" id="ARBA00022989"/>
    </source>
</evidence>
<sequence length="435" mass="46041">MAQHAMGFVDTLMASHAGPAELAAIALGSSIWLPLMLTLCGVLIATTPLVAHRVGAGRESESASILSQALGLALLLSVLAVILLNNTDPLLALFRVDPLLASKTANYLSAISWGFPPMLLYQALRSFSEGFGRTRPIMRIAIIGMLANIPLNYMLIFGKAGLPALGGVGCGYATSAVMWGMLSLGIVHLIKDPTFREARLAFRWSLPHLDALGQFLRLGLPIGIALLIEASMFSVIALFLAGYGDTVISAHQITFSVTGLMFMIPLSVAMALTIRTGQLLGRAQFDQARFSAGCGIALTIVIAFINSSILLIASREIASAYTDIDAIIDMTVQLMWIAALFQIADSIQVSAGGALRGYKDTSATLAVVFVAYWLVGLPAGYVMAEPLALGVFGYWWGLLAGLTIGAVLLSIRLYRISHALSPAHSPLAGTADHSV</sequence>
<dbReference type="Pfam" id="PF01554">
    <property type="entry name" value="MatE"/>
    <property type="match status" value="2"/>
</dbReference>
<evidence type="ECO:0000256" key="10">
    <source>
        <dbReference type="SAM" id="Phobius"/>
    </source>
</evidence>
<feature type="transmembrane region" description="Helical" evidence="10">
    <location>
        <begin position="136"/>
        <end position="158"/>
    </location>
</feature>
<feature type="transmembrane region" description="Helical" evidence="10">
    <location>
        <begin position="63"/>
        <end position="84"/>
    </location>
</feature>
<dbReference type="Proteomes" id="UP000028252">
    <property type="component" value="Unassembled WGS sequence"/>
</dbReference>
<proteinExistence type="predicted"/>
<protein>
    <recommendedName>
        <fullName evidence="9">Multidrug-efflux transporter</fullName>
    </recommendedName>
</protein>
<evidence type="ECO:0000256" key="5">
    <source>
        <dbReference type="ARBA" id="ARBA00022692"/>
    </source>
</evidence>
<dbReference type="AlphaFoldDB" id="A0A081FW92"/>
<keyword evidence="2" id="KW-0813">Transport</keyword>
<keyword evidence="12" id="KW-1185">Reference proteome</keyword>
<dbReference type="InterPro" id="IPR050222">
    <property type="entry name" value="MATE_MdtK"/>
</dbReference>
<evidence type="ECO:0000256" key="4">
    <source>
        <dbReference type="ARBA" id="ARBA00022475"/>
    </source>
</evidence>
<feature type="transmembrane region" description="Helical" evidence="10">
    <location>
        <begin position="104"/>
        <end position="124"/>
    </location>
</feature>
<dbReference type="InterPro" id="IPR048279">
    <property type="entry name" value="MdtK-like"/>
</dbReference>
<evidence type="ECO:0000256" key="3">
    <source>
        <dbReference type="ARBA" id="ARBA00022449"/>
    </source>
</evidence>
<evidence type="ECO:0000256" key="8">
    <source>
        <dbReference type="ARBA" id="ARBA00023136"/>
    </source>
</evidence>
<name>A0A081FW92_9GAMM</name>
<feature type="transmembrane region" description="Helical" evidence="10">
    <location>
        <begin position="394"/>
        <end position="414"/>
    </location>
</feature>
<dbReference type="PIRSF" id="PIRSF006603">
    <property type="entry name" value="DinF"/>
    <property type="match status" value="1"/>
</dbReference>
<dbReference type="NCBIfam" id="TIGR00797">
    <property type="entry name" value="matE"/>
    <property type="match status" value="1"/>
</dbReference>
<evidence type="ECO:0000256" key="2">
    <source>
        <dbReference type="ARBA" id="ARBA00022448"/>
    </source>
</evidence>
<feature type="transmembrane region" description="Helical" evidence="10">
    <location>
        <begin position="334"/>
        <end position="355"/>
    </location>
</feature>
<evidence type="ECO:0000256" key="1">
    <source>
        <dbReference type="ARBA" id="ARBA00004429"/>
    </source>
</evidence>
<feature type="transmembrane region" description="Helical" evidence="10">
    <location>
        <begin position="253"/>
        <end position="274"/>
    </location>
</feature>
<comment type="caution">
    <text evidence="11">The sequence shown here is derived from an EMBL/GenBank/DDBJ whole genome shotgun (WGS) entry which is preliminary data.</text>
</comment>
<feature type="transmembrane region" description="Helical" evidence="10">
    <location>
        <begin position="218"/>
        <end position="241"/>
    </location>
</feature>
<feature type="transmembrane region" description="Helical" evidence="10">
    <location>
        <begin position="31"/>
        <end position="51"/>
    </location>
</feature>
<evidence type="ECO:0000256" key="7">
    <source>
        <dbReference type="ARBA" id="ARBA00023065"/>
    </source>
</evidence>
<reference evidence="11 12" key="1">
    <citation type="submission" date="2014-04" db="EMBL/GenBank/DDBJ databases">
        <title>Marinobacterium kochiensis sp. nov., isolated from sediment sample collected from Kochi backwaters in Kerala, India.</title>
        <authorList>
            <person name="Singh A."/>
            <person name="Pinnaka A.K."/>
        </authorList>
    </citation>
    <scope>NUCLEOTIDE SEQUENCE [LARGE SCALE GENOMIC DNA]</scope>
    <source>
        <strain evidence="11 12">AK27</strain>
    </source>
</reference>
<dbReference type="GO" id="GO:0015297">
    <property type="term" value="F:antiporter activity"/>
    <property type="evidence" value="ECO:0007669"/>
    <property type="project" value="UniProtKB-KW"/>
</dbReference>
<accession>A0A081FW92</accession>
<dbReference type="GO" id="GO:0042910">
    <property type="term" value="F:xenobiotic transmembrane transporter activity"/>
    <property type="evidence" value="ECO:0007669"/>
    <property type="project" value="InterPro"/>
</dbReference>
<dbReference type="EMBL" id="JMQN01000047">
    <property type="protein sequence ID" value="KEA62797.1"/>
    <property type="molecule type" value="Genomic_DNA"/>
</dbReference>
<evidence type="ECO:0000313" key="12">
    <source>
        <dbReference type="Proteomes" id="UP000028252"/>
    </source>
</evidence>
<keyword evidence="6 10" id="KW-1133">Transmembrane helix</keyword>
<dbReference type="PATRIC" id="fig|1232683.4.peg.3219"/>
<evidence type="ECO:0000256" key="9">
    <source>
        <dbReference type="ARBA" id="ARBA00031636"/>
    </source>
</evidence>
<keyword evidence="4" id="KW-1003">Cell membrane</keyword>
<dbReference type="CDD" id="cd13131">
    <property type="entry name" value="MATE_NorM_like"/>
    <property type="match status" value="1"/>
</dbReference>
<dbReference type="eggNOG" id="COG0534">
    <property type="taxonomic scope" value="Bacteria"/>
</dbReference>
<dbReference type="GO" id="GO:0005886">
    <property type="term" value="C:plasma membrane"/>
    <property type="evidence" value="ECO:0007669"/>
    <property type="project" value="UniProtKB-SubCell"/>
</dbReference>
<dbReference type="GO" id="GO:0006811">
    <property type="term" value="P:monoatomic ion transport"/>
    <property type="evidence" value="ECO:0007669"/>
    <property type="project" value="UniProtKB-KW"/>
</dbReference>
<keyword evidence="5 10" id="KW-0812">Transmembrane</keyword>
<comment type="subcellular location">
    <subcellularLocation>
        <location evidence="1">Cell inner membrane</location>
        <topology evidence="1">Multi-pass membrane protein</topology>
    </subcellularLocation>
</comment>
<dbReference type="InterPro" id="IPR002528">
    <property type="entry name" value="MATE_fam"/>
</dbReference>
<organism evidence="11 12">
    <name type="scientific">Marinobacterium lacunae</name>
    <dbReference type="NCBI Taxonomy" id="1232683"/>
    <lineage>
        <taxon>Bacteria</taxon>
        <taxon>Pseudomonadati</taxon>
        <taxon>Pseudomonadota</taxon>
        <taxon>Gammaproteobacteria</taxon>
        <taxon>Oceanospirillales</taxon>
        <taxon>Oceanospirillaceae</taxon>
        <taxon>Marinobacterium</taxon>
    </lineage>
</organism>
<evidence type="ECO:0000313" key="11">
    <source>
        <dbReference type="EMBL" id="KEA62797.1"/>
    </source>
</evidence>
<dbReference type="STRING" id="1232683.ADIMK_3269"/>
<feature type="transmembrane region" description="Helical" evidence="10">
    <location>
        <begin position="295"/>
        <end position="314"/>
    </location>
</feature>
<gene>
    <name evidence="11" type="ORF">ADIMK_3269</name>
</gene>
<dbReference type="PANTHER" id="PTHR43298">
    <property type="entry name" value="MULTIDRUG RESISTANCE PROTEIN NORM-RELATED"/>
    <property type="match status" value="1"/>
</dbReference>